<comment type="subunit">
    <text evidence="10">Monomer.</text>
</comment>
<evidence type="ECO:0000313" key="15">
    <source>
        <dbReference type="Proteomes" id="UP000289200"/>
    </source>
</evidence>
<dbReference type="GO" id="GO:0003917">
    <property type="term" value="F:DNA topoisomerase type I (single strand cut, ATP-independent) activity"/>
    <property type="evidence" value="ECO:0007669"/>
    <property type="project" value="UniProtKB-UniRule"/>
</dbReference>
<organism evidence="14 15">
    <name type="scientific">Rhodoplanes serenus</name>
    <dbReference type="NCBI Taxonomy" id="200615"/>
    <lineage>
        <taxon>Bacteria</taxon>
        <taxon>Pseudomonadati</taxon>
        <taxon>Pseudomonadota</taxon>
        <taxon>Alphaproteobacteria</taxon>
        <taxon>Hyphomicrobiales</taxon>
        <taxon>Nitrobacteraceae</taxon>
        <taxon>Rhodoplanes</taxon>
    </lineage>
</organism>
<evidence type="ECO:0000256" key="8">
    <source>
        <dbReference type="ARBA" id="ARBA00023125"/>
    </source>
</evidence>
<dbReference type="SMART" id="SM00437">
    <property type="entry name" value="TOP1Ac"/>
    <property type="match status" value="1"/>
</dbReference>
<dbReference type="InterPro" id="IPR028612">
    <property type="entry name" value="Topoisom_1_IA"/>
</dbReference>
<dbReference type="Gene3D" id="3.30.65.10">
    <property type="entry name" value="Bacterial Topoisomerase I, domain 1"/>
    <property type="match status" value="1"/>
</dbReference>
<dbReference type="PROSITE" id="PS00396">
    <property type="entry name" value="TOPO_IA_1"/>
    <property type="match status" value="1"/>
</dbReference>
<dbReference type="EC" id="5.6.2.1" evidence="10"/>
<feature type="domain" description="Topo IA-type catalytic" evidence="13">
    <location>
        <begin position="132"/>
        <end position="570"/>
    </location>
</feature>
<dbReference type="InterPro" id="IPR023405">
    <property type="entry name" value="Topo_IA_core_domain"/>
</dbReference>
<dbReference type="InterPro" id="IPR005733">
    <property type="entry name" value="TopoI_bac-type"/>
</dbReference>
<dbReference type="Pfam" id="PF01396">
    <property type="entry name" value="Zn_ribbon_Top1"/>
    <property type="match status" value="1"/>
</dbReference>
<evidence type="ECO:0000256" key="6">
    <source>
        <dbReference type="ARBA" id="ARBA00022842"/>
    </source>
</evidence>
<dbReference type="InterPro" id="IPR013824">
    <property type="entry name" value="Topo_IA_cen_sub1"/>
</dbReference>
<keyword evidence="4" id="KW-0863">Zinc-finger</keyword>
<feature type="region of interest" description="Disordered" evidence="11">
    <location>
        <begin position="838"/>
        <end position="915"/>
    </location>
</feature>
<feature type="region of interest" description="Interaction with DNA" evidence="10">
    <location>
        <begin position="166"/>
        <end position="171"/>
    </location>
</feature>
<evidence type="ECO:0000256" key="4">
    <source>
        <dbReference type="ARBA" id="ARBA00022771"/>
    </source>
</evidence>
<evidence type="ECO:0000259" key="13">
    <source>
        <dbReference type="PROSITE" id="PS52039"/>
    </source>
</evidence>
<dbReference type="EMBL" id="UWOC01000009">
    <property type="protein sequence ID" value="VCU07029.1"/>
    <property type="molecule type" value="Genomic_DNA"/>
</dbReference>
<feature type="site" description="Interaction with DNA" evidence="10">
    <location>
        <position position="143"/>
    </location>
</feature>
<evidence type="ECO:0000313" key="14">
    <source>
        <dbReference type="EMBL" id="VCU07029.1"/>
    </source>
</evidence>
<evidence type="ECO:0000256" key="7">
    <source>
        <dbReference type="ARBA" id="ARBA00023029"/>
    </source>
</evidence>
<dbReference type="CDD" id="cd00186">
    <property type="entry name" value="TOP1Ac"/>
    <property type="match status" value="1"/>
</dbReference>
<keyword evidence="8 10" id="KW-0238">DNA-binding</keyword>
<evidence type="ECO:0000256" key="5">
    <source>
        <dbReference type="ARBA" id="ARBA00022833"/>
    </source>
</evidence>
<dbReference type="InterPro" id="IPR013825">
    <property type="entry name" value="Topo_IA_cen_sub2"/>
</dbReference>
<evidence type="ECO:0000256" key="2">
    <source>
        <dbReference type="ARBA" id="ARBA00009446"/>
    </source>
</evidence>
<dbReference type="RefSeq" id="WP_129607226.1">
    <property type="nucleotide sequence ID" value="NZ_UWOC01000009.1"/>
</dbReference>
<comment type="catalytic activity">
    <reaction evidence="1 10">
        <text>ATP-independent breakage of single-stranded DNA, followed by passage and rejoining.</text>
        <dbReference type="EC" id="5.6.2.1"/>
    </reaction>
</comment>
<dbReference type="Pfam" id="PF01131">
    <property type="entry name" value="Topoisom_bac"/>
    <property type="match status" value="1"/>
</dbReference>
<dbReference type="Gene3D" id="3.40.50.140">
    <property type="match status" value="1"/>
</dbReference>
<dbReference type="Pfam" id="PF13368">
    <property type="entry name" value="Toprim_C_rpt"/>
    <property type="match status" value="3"/>
</dbReference>
<evidence type="ECO:0000256" key="3">
    <source>
        <dbReference type="ARBA" id="ARBA00022723"/>
    </source>
</evidence>
<evidence type="ECO:0000256" key="1">
    <source>
        <dbReference type="ARBA" id="ARBA00000213"/>
    </source>
</evidence>
<name>A0A447CPE5_9BRAD</name>
<dbReference type="PROSITE" id="PS52039">
    <property type="entry name" value="TOPO_IA_2"/>
    <property type="match status" value="1"/>
</dbReference>
<evidence type="ECO:0000256" key="11">
    <source>
        <dbReference type="SAM" id="MobiDB-lite"/>
    </source>
</evidence>
<dbReference type="InterPro" id="IPR000380">
    <property type="entry name" value="Topo_IA"/>
</dbReference>
<comment type="similarity">
    <text evidence="2 10">Belongs to the type IA topoisomerase family.</text>
</comment>
<proteinExistence type="inferred from homology"/>
<feature type="active site" description="O-(5'-phospho-DNA)-tyrosine intermediate" evidence="10">
    <location>
        <position position="304"/>
    </location>
</feature>
<dbReference type="GO" id="GO:0003677">
    <property type="term" value="F:DNA binding"/>
    <property type="evidence" value="ECO:0007669"/>
    <property type="project" value="UniProtKB-KW"/>
</dbReference>
<feature type="site" description="Interaction with DNA" evidence="10">
    <location>
        <position position="142"/>
    </location>
</feature>
<dbReference type="GO" id="GO:0005694">
    <property type="term" value="C:chromosome"/>
    <property type="evidence" value="ECO:0007669"/>
    <property type="project" value="InterPro"/>
</dbReference>
<dbReference type="Gene3D" id="2.70.20.10">
    <property type="entry name" value="Topoisomerase I, domain 3"/>
    <property type="match status" value="1"/>
</dbReference>
<dbReference type="PRINTS" id="PR00417">
    <property type="entry name" value="PRTPISMRASEI"/>
</dbReference>
<protein>
    <recommendedName>
        <fullName evidence="10">DNA topoisomerase 1</fullName>
        <ecNumber evidence="10">5.6.2.1</ecNumber>
    </recommendedName>
    <alternativeName>
        <fullName evidence="10">DNA topoisomerase I</fullName>
    </alternativeName>
</protein>
<dbReference type="InterPro" id="IPR006171">
    <property type="entry name" value="TOPRIM_dom"/>
</dbReference>
<keyword evidence="9 10" id="KW-0413">Isomerase</keyword>
<dbReference type="PROSITE" id="PS50880">
    <property type="entry name" value="TOPRIM"/>
    <property type="match status" value="1"/>
</dbReference>
<dbReference type="AlphaFoldDB" id="A0A447CPE5"/>
<keyword evidence="15" id="KW-1185">Reference proteome</keyword>
<comment type="caution">
    <text evidence="10">Lacks conserved residue(s) required for the propagation of feature annotation.</text>
</comment>
<dbReference type="InterPro" id="IPR013826">
    <property type="entry name" value="Topo_IA_cen_sub3"/>
</dbReference>
<dbReference type="Pfam" id="PF01751">
    <property type="entry name" value="Toprim"/>
    <property type="match status" value="1"/>
</dbReference>
<dbReference type="Proteomes" id="UP000289200">
    <property type="component" value="Unassembled WGS sequence"/>
</dbReference>
<dbReference type="InterPro" id="IPR034149">
    <property type="entry name" value="TOPRIM_TopoI"/>
</dbReference>
<dbReference type="HAMAP" id="MF_00952">
    <property type="entry name" value="Topoisom_1_prok"/>
    <property type="match status" value="1"/>
</dbReference>
<dbReference type="Gene3D" id="1.10.460.10">
    <property type="entry name" value="Topoisomerase I, domain 2"/>
    <property type="match status" value="1"/>
</dbReference>
<dbReference type="GO" id="GO:0006265">
    <property type="term" value="P:DNA topological change"/>
    <property type="evidence" value="ECO:0007669"/>
    <property type="project" value="UniProtKB-UniRule"/>
</dbReference>
<dbReference type="PANTHER" id="PTHR42785:SF1">
    <property type="entry name" value="DNA TOPOISOMERASE"/>
    <property type="match status" value="1"/>
</dbReference>
<dbReference type="PANTHER" id="PTHR42785">
    <property type="entry name" value="DNA TOPOISOMERASE, TYPE IA, CORE"/>
    <property type="match status" value="1"/>
</dbReference>
<reference evidence="15" key="1">
    <citation type="submission" date="2018-10" db="EMBL/GenBank/DDBJ databases">
        <authorList>
            <person name="Peiro R."/>
            <person name="Begona"/>
            <person name="Cbmso G."/>
            <person name="Lopez M."/>
            <person name="Gonzalez S."/>
            <person name="Sacristan E."/>
            <person name="Castillo E."/>
        </authorList>
    </citation>
    <scope>NUCLEOTIDE SEQUENCE [LARGE SCALE GENOMIC DNA]</scope>
</reference>
<dbReference type="GO" id="GO:0008270">
    <property type="term" value="F:zinc ion binding"/>
    <property type="evidence" value="ECO:0007669"/>
    <property type="project" value="UniProtKB-KW"/>
</dbReference>
<keyword evidence="7 10" id="KW-0799">Topoisomerase</keyword>
<dbReference type="InterPro" id="IPR025589">
    <property type="entry name" value="Toprim_C_rpt"/>
</dbReference>
<feature type="site" description="Interaction with DNA" evidence="10">
    <location>
        <position position="502"/>
    </location>
</feature>
<dbReference type="InterPro" id="IPR023406">
    <property type="entry name" value="Topo_IA_AS"/>
</dbReference>
<accession>A0A447CPE5</accession>
<dbReference type="InterPro" id="IPR013497">
    <property type="entry name" value="Topo_IA_cen"/>
</dbReference>
<feature type="domain" description="Toprim" evidence="12">
    <location>
        <begin position="1"/>
        <end position="117"/>
    </location>
</feature>
<comment type="function">
    <text evidence="10">Releases the supercoiling and torsional tension of DNA, which is introduced during the DNA replication and transcription, by transiently cleaving and rejoining one strand of the DNA duplex. Introduces a single-strand break via transesterification at a target site in duplex DNA. The scissile phosphodiester is attacked by the catalytic tyrosine of the enzyme, resulting in the formation of a DNA-(5'-phosphotyrosyl)-enzyme intermediate and the expulsion of a 3'-OH DNA strand. The free DNA strand then undergoes passage around the unbroken strand, thus removing DNA supercoils. Finally, in the religation step, the DNA 3'-OH attacks the covalent intermediate to expel the active-site tyrosine and restore the DNA phosphodiester backbone.</text>
</comment>
<dbReference type="SMART" id="SM00436">
    <property type="entry name" value="TOP1Bc"/>
    <property type="match status" value="1"/>
</dbReference>
<sequence length="915" mass="100004">MNVVVVESPAKAKTLNKYLGRGYEVLASFGHVRDLPPKDGSVDPNADFQMVWEIDGKAQKRLADIARAVKGADKLILATDPDREGEAISWHLLEVLKQKRALSDGQPIERVVFNAITKQAVTEAMKNPRRIDQALVDAYLARRALDYLVGFTLSPVLWRKLPGARSAGRVQSVALRLVCDRELEIEKFVTQEYWSLVATLATPRGDSFQARLVGADGKRITRLDIGSGAEAEAFKQALEQARYTVATVDARPTKRHPQPPFTTSTLQQEASRKLGFAPAHTMRVAQRLYEGIDIGGDTVGLITYMRTDGVQIAPEGIASIRSVVKSDYGDRYLPSAPRQYQTKAKNAQEAHEAIRPTDMTRRPREIARYLDADQARLYELIYLRALSSQMESAELERTTVDIAAQAGGRALELRATGSVVTFDGFLAVYQEGRDEDPDDEESRRLPQMSAGEALKKLALDATQHFTEPPPRYSEASLVKRMEELGIGRPSTYASILQVLKDRNYVRLDKRRLVPEDRGRIVVAFLESFFSRYVEYDFTADLEEQLDRVSNNEIVWHELLRRFWTDFTGAVDSIKDLKISEVIDALDAMLAPHLFPPRPDGTDPRQCTTCGTGRLSLKLGRYGAFLGCSNYPECRYTRPFSVPGADGAAEAENRVLGQDPETGLDVTLRVGRFGPYIQLGEANGGDKPKRAGLPRGTDPAAVDLDMALGLLSLPREVGKHPEDGEPILAGIGRFGAYVQHGKTYANLEAGDEVLTIGLNRAVTLLAEKLAKGPRGKRFGGDPGRPLGDHPTLGGTIVVKAGRYGPYVSHDGVNATLPKDKTPETITLAEAVDLLAARAEKTGGAPKRKAPAKKAAAPKAAKAKNAEAEDTAKPAKKAAAKKTPAKKTPAKKTAAKGTAKKPAATKPRAKKEPAQAE</sequence>
<keyword evidence="5" id="KW-0862">Zinc</keyword>
<dbReference type="SMART" id="SM00493">
    <property type="entry name" value="TOPRIM"/>
    <property type="match status" value="1"/>
</dbReference>
<dbReference type="InterPro" id="IPR003602">
    <property type="entry name" value="Topo_IA_DNA-bd_dom"/>
</dbReference>
<keyword evidence="6" id="KW-0460">Magnesium</keyword>
<feature type="site" description="Interaction with DNA" evidence="10">
    <location>
        <position position="306"/>
    </location>
</feature>
<evidence type="ECO:0000256" key="10">
    <source>
        <dbReference type="HAMAP-Rule" id="MF_00952"/>
    </source>
</evidence>
<dbReference type="OrthoDB" id="9804262at2"/>
<dbReference type="CDD" id="cd03363">
    <property type="entry name" value="TOPRIM_TopoIA_TopoI"/>
    <property type="match status" value="1"/>
</dbReference>
<feature type="site" description="Interaction with DNA" evidence="10">
    <location>
        <position position="146"/>
    </location>
</feature>
<dbReference type="NCBIfam" id="TIGR01051">
    <property type="entry name" value="topA_bact"/>
    <property type="match status" value="1"/>
</dbReference>
<dbReference type="InterPro" id="IPR003601">
    <property type="entry name" value="Topo_IA_2"/>
</dbReference>
<feature type="region of interest" description="Disordered" evidence="11">
    <location>
        <begin position="338"/>
        <end position="357"/>
    </location>
</feature>
<keyword evidence="3" id="KW-0479">Metal-binding</keyword>
<feature type="compositionally biased region" description="Basic residues" evidence="11">
    <location>
        <begin position="872"/>
        <end position="892"/>
    </location>
</feature>
<feature type="compositionally biased region" description="Basic and acidic residues" evidence="11">
    <location>
        <begin position="862"/>
        <end position="871"/>
    </location>
</feature>
<dbReference type="Gene3D" id="1.10.290.10">
    <property type="entry name" value="Topoisomerase I, domain 4"/>
    <property type="match status" value="1"/>
</dbReference>
<evidence type="ECO:0000256" key="9">
    <source>
        <dbReference type="ARBA" id="ARBA00023235"/>
    </source>
</evidence>
<feature type="site" description="Interaction with DNA" evidence="10">
    <location>
        <position position="158"/>
    </location>
</feature>
<dbReference type="SUPFAM" id="SSF56712">
    <property type="entry name" value="Prokaryotic type I DNA topoisomerase"/>
    <property type="match status" value="1"/>
</dbReference>
<feature type="compositionally biased region" description="Low complexity" evidence="11">
    <location>
        <begin position="893"/>
        <end position="904"/>
    </location>
</feature>
<dbReference type="SUPFAM" id="SSF57783">
    <property type="entry name" value="Zinc beta-ribbon"/>
    <property type="match status" value="1"/>
</dbReference>
<gene>
    <name evidence="10 14" type="primary">topA</name>
    <name evidence="14" type="ORF">RHODGE_RHODGE_00119</name>
</gene>
<feature type="compositionally biased region" description="Basic and acidic residues" evidence="11">
    <location>
        <begin position="346"/>
        <end position="357"/>
    </location>
</feature>
<dbReference type="InterPro" id="IPR013498">
    <property type="entry name" value="Topo_IA_Znf"/>
</dbReference>
<comment type="caution">
    <text evidence="14">The sequence shown here is derived from an EMBL/GenBank/DDBJ whole genome shotgun (WGS) entry which is preliminary data.</text>
</comment>
<feature type="site" description="Interaction with DNA" evidence="10">
    <location>
        <position position="31"/>
    </location>
</feature>
<evidence type="ECO:0000259" key="12">
    <source>
        <dbReference type="PROSITE" id="PS50880"/>
    </source>
</evidence>